<sequence length="92" mass="9880">MNTFQNENEETEVDTTDVEEPSPSCPDCKAIMLRKGSCFKCLNCGKSISIRLGTALLAKLSAEEEVPSCPGCGATMLRQGGGWQCLNCGEFV</sequence>
<protein>
    <submittedName>
        <fullName evidence="2">Uncharacterized protein</fullName>
    </submittedName>
</protein>
<comment type="caution">
    <text evidence="2">The sequence shown here is derived from an EMBL/GenBank/DDBJ whole genome shotgun (WGS) entry which is preliminary data.</text>
</comment>
<dbReference type="EMBL" id="PFAR01000003">
    <property type="protein sequence ID" value="PIR93527.1"/>
    <property type="molecule type" value="Genomic_DNA"/>
</dbReference>
<evidence type="ECO:0000256" key="1">
    <source>
        <dbReference type="SAM" id="MobiDB-lite"/>
    </source>
</evidence>
<name>A0A2H0V354_9BACT</name>
<feature type="region of interest" description="Disordered" evidence="1">
    <location>
        <begin position="1"/>
        <end position="23"/>
    </location>
</feature>
<reference evidence="3" key="1">
    <citation type="submission" date="2017-09" db="EMBL/GenBank/DDBJ databases">
        <title>Depth-based differentiation of microbial function through sediment-hosted aquifers and enrichment of novel symbionts in the deep terrestrial subsurface.</title>
        <authorList>
            <person name="Probst A.J."/>
            <person name="Ladd B."/>
            <person name="Jarett J.K."/>
            <person name="Geller-Mcgrath D.E."/>
            <person name="Sieber C.M.K."/>
            <person name="Emerson J.B."/>
            <person name="Anantharaman K."/>
            <person name="Thomas B.C."/>
            <person name="Malmstrom R."/>
            <person name="Stieglmeier M."/>
            <person name="Klingl A."/>
            <person name="Woyke T."/>
            <person name="Ryan C.M."/>
            <person name="Banfield J.F."/>
        </authorList>
    </citation>
    <scope>NUCLEOTIDE SEQUENCE [LARGE SCALE GENOMIC DNA]</scope>
</reference>
<dbReference type="AlphaFoldDB" id="A0A2H0V354"/>
<proteinExistence type="predicted"/>
<evidence type="ECO:0000313" key="2">
    <source>
        <dbReference type="EMBL" id="PIR93527.1"/>
    </source>
</evidence>
<dbReference type="Proteomes" id="UP000228626">
    <property type="component" value="Unassembled WGS sequence"/>
</dbReference>
<organism evidence="2 3">
    <name type="scientific">Candidatus Falkowbacteria bacterium CG10_big_fil_rev_8_21_14_0_10_43_10</name>
    <dbReference type="NCBI Taxonomy" id="1974567"/>
    <lineage>
        <taxon>Bacteria</taxon>
        <taxon>Candidatus Falkowiibacteriota</taxon>
    </lineage>
</organism>
<gene>
    <name evidence="2" type="ORF">COT99_00240</name>
</gene>
<accession>A0A2H0V354</accession>
<evidence type="ECO:0000313" key="3">
    <source>
        <dbReference type="Proteomes" id="UP000228626"/>
    </source>
</evidence>
<feature type="compositionally biased region" description="Acidic residues" evidence="1">
    <location>
        <begin position="7"/>
        <end position="20"/>
    </location>
</feature>